<evidence type="ECO:0000313" key="3">
    <source>
        <dbReference type="Proteomes" id="UP000316562"/>
    </source>
</evidence>
<accession>A0A519BHA9</accession>
<gene>
    <name evidence="2" type="ORF">EVJ46_06385</name>
</gene>
<reference evidence="2 3" key="1">
    <citation type="journal article" date="2019" name="ISME J.">
        <title>Insights into ecological role of a new deltaproteobacterial order Candidatus Acidulodesulfobacterales by metagenomics and metatranscriptomics.</title>
        <authorList>
            <person name="Tan S."/>
            <person name="Liu J."/>
            <person name="Fang Y."/>
            <person name="Hedlund B.P."/>
            <person name="Lian Z.H."/>
            <person name="Huang L.Y."/>
            <person name="Li J.T."/>
            <person name="Huang L.N."/>
            <person name="Li W.J."/>
            <person name="Jiang H.C."/>
            <person name="Dong H.L."/>
            <person name="Shu W.S."/>
        </authorList>
    </citation>
    <scope>NUCLEOTIDE SEQUENCE [LARGE SCALE GENOMIC DNA]</scope>
    <source>
        <strain evidence="2">AP2</strain>
    </source>
</reference>
<keyword evidence="1" id="KW-1133">Transmembrane helix</keyword>
<dbReference type="EMBL" id="SGBC01000002">
    <property type="protein sequence ID" value="RZD16632.1"/>
    <property type="molecule type" value="Genomic_DNA"/>
</dbReference>
<feature type="transmembrane region" description="Helical" evidence="1">
    <location>
        <begin position="6"/>
        <end position="25"/>
    </location>
</feature>
<evidence type="ECO:0000313" key="2">
    <source>
        <dbReference type="EMBL" id="RZD16632.1"/>
    </source>
</evidence>
<evidence type="ECO:0000256" key="1">
    <source>
        <dbReference type="SAM" id="Phobius"/>
    </source>
</evidence>
<sequence>MLSFIINNQLYFIIAIILLFIFFAIKVYRYETEEENTGNEVNILGFGKAEGLYLVKVGKYYLVAGMKIKSKHKAIKKFIALVEKNGFVPPKSYFKMVKVKNL</sequence>
<proteinExistence type="predicted"/>
<dbReference type="Proteomes" id="UP000316562">
    <property type="component" value="Unassembled WGS sequence"/>
</dbReference>
<name>A0A519BHA9_ACIG2</name>
<organism evidence="2 3">
    <name type="scientific">Acididesulfobacter guangdongensis</name>
    <dbReference type="NCBI Taxonomy" id="2597225"/>
    <lineage>
        <taxon>Bacteria</taxon>
        <taxon>Deltaproteobacteria</taxon>
        <taxon>Candidatus Acidulodesulfobacterales</taxon>
        <taxon>Candidatus Acididesulfobacter</taxon>
    </lineage>
</organism>
<comment type="caution">
    <text evidence="2">The sequence shown here is derived from an EMBL/GenBank/DDBJ whole genome shotgun (WGS) entry which is preliminary data.</text>
</comment>
<keyword evidence="1" id="KW-0812">Transmembrane</keyword>
<dbReference type="AlphaFoldDB" id="A0A519BHA9"/>
<protein>
    <submittedName>
        <fullName evidence="2">Uncharacterized protein</fullName>
    </submittedName>
</protein>
<keyword evidence="1" id="KW-0472">Membrane</keyword>